<dbReference type="CDD" id="cd00038">
    <property type="entry name" value="CAP_ED"/>
    <property type="match status" value="1"/>
</dbReference>
<dbReference type="PROSITE" id="PS50042">
    <property type="entry name" value="CNMP_BINDING_3"/>
    <property type="match status" value="1"/>
</dbReference>
<gene>
    <name evidence="6" type="ORF">CH338_29680</name>
</gene>
<accession>A0A327JR06</accession>
<dbReference type="SMART" id="SM00100">
    <property type="entry name" value="cNMP"/>
    <property type="match status" value="1"/>
</dbReference>
<protein>
    <submittedName>
        <fullName evidence="6">Crp/Fnr family transcriptional regulator</fullName>
    </submittedName>
</protein>
<dbReference type="InterPro" id="IPR014710">
    <property type="entry name" value="RmlC-like_jellyroll"/>
</dbReference>
<evidence type="ECO:0000313" key="7">
    <source>
        <dbReference type="Proteomes" id="UP000248863"/>
    </source>
</evidence>
<feature type="domain" description="HTH crp-type" evidence="5">
    <location>
        <begin position="160"/>
        <end position="224"/>
    </location>
</feature>
<dbReference type="Pfam" id="PF00027">
    <property type="entry name" value="cNMP_binding"/>
    <property type="match status" value="1"/>
</dbReference>
<evidence type="ECO:0000256" key="3">
    <source>
        <dbReference type="ARBA" id="ARBA00023163"/>
    </source>
</evidence>
<dbReference type="Proteomes" id="UP000248863">
    <property type="component" value="Unassembled WGS sequence"/>
</dbReference>
<dbReference type="Gene3D" id="1.10.10.10">
    <property type="entry name" value="Winged helix-like DNA-binding domain superfamily/Winged helix DNA-binding domain"/>
    <property type="match status" value="1"/>
</dbReference>
<dbReference type="GO" id="GO:0003677">
    <property type="term" value="F:DNA binding"/>
    <property type="evidence" value="ECO:0007669"/>
    <property type="project" value="UniProtKB-KW"/>
</dbReference>
<dbReference type="AlphaFoldDB" id="A0A327JR06"/>
<dbReference type="InterPro" id="IPR050397">
    <property type="entry name" value="Env_Response_Regulators"/>
</dbReference>
<dbReference type="InterPro" id="IPR012318">
    <property type="entry name" value="HTH_CRP"/>
</dbReference>
<evidence type="ECO:0000256" key="2">
    <source>
        <dbReference type="ARBA" id="ARBA00023125"/>
    </source>
</evidence>
<dbReference type="GO" id="GO:0005829">
    <property type="term" value="C:cytosol"/>
    <property type="evidence" value="ECO:0007669"/>
    <property type="project" value="TreeGrafter"/>
</dbReference>
<dbReference type="GO" id="GO:0003700">
    <property type="term" value="F:DNA-binding transcription factor activity"/>
    <property type="evidence" value="ECO:0007669"/>
    <property type="project" value="TreeGrafter"/>
</dbReference>
<dbReference type="PANTHER" id="PTHR24567:SF74">
    <property type="entry name" value="HTH-TYPE TRANSCRIPTIONAL REGULATOR ARCR"/>
    <property type="match status" value="1"/>
</dbReference>
<dbReference type="EMBL" id="NPEU01000789">
    <property type="protein sequence ID" value="RAI28095.1"/>
    <property type="molecule type" value="Genomic_DNA"/>
</dbReference>
<comment type="caution">
    <text evidence="6">The sequence shown here is derived from an EMBL/GenBank/DDBJ whole genome shotgun (WGS) entry which is preliminary data.</text>
</comment>
<dbReference type="InterPro" id="IPR036390">
    <property type="entry name" value="WH_DNA-bd_sf"/>
</dbReference>
<organism evidence="6 7">
    <name type="scientific">Rhodoplanes elegans</name>
    <dbReference type="NCBI Taxonomy" id="29408"/>
    <lineage>
        <taxon>Bacteria</taxon>
        <taxon>Pseudomonadati</taxon>
        <taxon>Pseudomonadota</taxon>
        <taxon>Alphaproteobacteria</taxon>
        <taxon>Hyphomicrobiales</taxon>
        <taxon>Nitrobacteraceae</taxon>
        <taxon>Rhodoplanes</taxon>
    </lineage>
</organism>
<feature type="domain" description="Cyclic nucleotide-binding" evidence="4">
    <location>
        <begin position="24"/>
        <end position="146"/>
    </location>
</feature>
<dbReference type="InterPro" id="IPR000595">
    <property type="entry name" value="cNMP-bd_dom"/>
</dbReference>
<dbReference type="SUPFAM" id="SSF51206">
    <property type="entry name" value="cAMP-binding domain-like"/>
    <property type="match status" value="1"/>
</dbReference>
<dbReference type="SUPFAM" id="SSF46785">
    <property type="entry name" value="Winged helix' DNA-binding domain"/>
    <property type="match status" value="1"/>
</dbReference>
<evidence type="ECO:0000313" key="6">
    <source>
        <dbReference type="EMBL" id="RAI28095.1"/>
    </source>
</evidence>
<name>A0A327JR06_9BRAD</name>
<dbReference type="InterPro" id="IPR018490">
    <property type="entry name" value="cNMP-bd_dom_sf"/>
</dbReference>
<dbReference type="RefSeq" id="WP_111360641.1">
    <property type="nucleotide sequence ID" value="NZ_NHSK01000143.1"/>
</dbReference>
<dbReference type="SMART" id="SM00419">
    <property type="entry name" value="HTH_CRP"/>
    <property type="match status" value="1"/>
</dbReference>
<evidence type="ECO:0000256" key="1">
    <source>
        <dbReference type="ARBA" id="ARBA00023015"/>
    </source>
</evidence>
<dbReference type="PANTHER" id="PTHR24567">
    <property type="entry name" value="CRP FAMILY TRANSCRIPTIONAL REGULATORY PROTEIN"/>
    <property type="match status" value="1"/>
</dbReference>
<keyword evidence="1" id="KW-0805">Transcription regulation</keyword>
<dbReference type="InterPro" id="IPR036388">
    <property type="entry name" value="WH-like_DNA-bd_sf"/>
</dbReference>
<evidence type="ECO:0000259" key="5">
    <source>
        <dbReference type="PROSITE" id="PS51063"/>
    </source>
</evidence>
<dbReference type="PROSITE" id="PS51063">
    <property type="entry name" value="HTH_CRP_2"/>
    <property type="match status" value="1"/>
</dbReference>
<evidence type="ECO:0000259" key="4">
    <source>
        <dbReference type="PROSITE" id="PS50042"/>
    </source>
</evidence>
<dbReference type="Pfam" id="PF13545">
    <property type="entry name" value="HTH_Crp_2"/>
    <property type="match status" value="1"/>
</dbReference>
<keyword evidence="2" id="KW-0238">DNA-binding</keyword>
<dbReference type="OrthoDB" id="9776746at2"/>
<keyword evidence="7" id="KW-1185">Reference proteome</keyword>
<reference evidence="6 7" key="1">
    <citation type="submission" date="2017-07" db="EMBL/GenBank/DDBJ databases">
        <title>Draft Genome Sequences of Select Purple Nonsulfur Bacteria.</title>
        <authorList>
            <person name="Lasarre B."/>
            <person name="Mckinlay J.B."/>
        </authorList>
    </citation>
    <scope>NUCLEOTIDE SEQUENCE [LARGE SCALE GENOMIC DNA]</scope>
    <source>
        <strain evidence="6 7">DSM 11907</strain>
    </source>
</reference>
<sequence length="235" mass="25090">MTNGAKTDRASRRDDAGWITLFPPLAALPEAERGLVVGRAAPAALPAGTTVFEPHQACGAFLFVTGGSVRVFQLDQDGNEIVLYRLGPGSICILTTMALLAAERYSAFAVTETPVTAVALPGGLFDELMGRSGGFRSFVFLAHAERMADLMRVIQNVTFESIPSRLAARLLALAADRKALSITHQQLAAEIGSAREVVSRHLKSFEKRGWVSLARNRIEVRNAASLRSAAGSAKA</sequence>
<dbReference type="Gene3D" id="2.60.120.10">
    <property type="entry name" value="Jelly Rolls"/>
    <property type="match status" value="1"/>
</dbReference>
<keyword evidence="3" id="KW-0804">Transcription</keyword>
<proteinExistence type="predicted"/>